<dbReference type="InParanoid" id="A0A194YL13"/>
<gene>
    <name evidence="2" type="ORF">SORBI_3010G237300</name>
</gene>
<evidence type="ECO:0000313" key="2">
    <source>
        <dbReference type="EMBL" id="KXG20674.1"/>
    </source>
</evidence>
<evidence type="ECO:0000256" key="1">
    <source>
        <dbReference type="SAM" id="MobiDB-lite"/>
    </source>
</evidence>
<keyword evidence="3" id="KW-1185">Reference proteome</keyword>
<reference evidence="2 3" key="1">
    <citation type="journal article" date="2009" name="Nature">
        <title>The Sorghum bicolor genome and the diversification of grasses.</title>
        <authorList>
            <person name="Paterson A.H."/>
            <person name="Bowers J.E."/>
            <person name="Bruggmann R."/>
            <person name="Dubchak I."/>
            <person name="Grimwood J."/>
            <person name="Gundlach H."/>
            <person name="Haberer G."/>
            <person name="Hellsten U."/>
            <person name="Mitros T."/>
            <person name="Poliakov A."/>
            <person name="Schmutz J."/>
            <person name="Spannagl M."/>
            <person name="Tang H."/>
            <person name="Wang X."/>
            <person name="Wicker T."/>
            <person name="Bharti A.K."/>
            <person name="Chapman J."/>
            <person name="Feltus F.A."/>
            <person name="Gowik U."/>
            <person name="Grigoriev I.V."/>
            <person name="Lyons E."/>
            <person name="Maher C.A."/>
            <person name="Martis M."/>
            <person name="Narechania A."/>
            <person name="Otillar R.P."/>
            <person name="Penning B.W."/>
            <person name="Salamov A.A."/>
            <person name="Wang Y."/>
            <person name="Zhang L."/>
            <person name="Carpita N.C."/>
            <person name="Freeling M."/>
            <person name="Gingle A.R."/>
            <person name="Hash C.T."/>
            <person name="Keller B."/>
            <person name="Klein P."/>
            <person name="Kresovich S."/>
            <person name="McCann M.C."/>
            <person name="Ming R."/>
            <person name="Peterson D.G."/>
            <person name="Mehboob-ur-Rahman"/>
            <person name="Ware D."/>
            <person name="Westhoff P."/>
            <person name="Mayer K.F."/>
            <person name="Messing J."/>
            <person name="Rokhsar D.S."/>
        </authorList>
    </citation>
    <scope>NUCLEOTIDE SEQUENCE [LARGE SCALE GENOMIC DNA]</scope>
    <source>
        <strain evidence="3">cv. BTx623</strain>
    </source>
</reference>
<accession>A0A194YL13</accession>
<protein>
    <submittedName>
        <fullName evidence="2">Uncharacterized protein</fullName>
    </submittedName>
</protein>
<dbReference type="Gramene" id="KXG20674">
    <property type="protein sequence ID" value="KXG20674"/>
    <property type="gene ID" value="SORBI_3010G237300"/>
</dbReference>
<sequence>MLHLPSSAFRRHTRETVRTGGGGGERGADEVSWLVSLLLLVGRRRSMPFSRCRMKLAGVLLAWVATTASIPDVL</sequence>
<dbReference type="AlphaFoldDB" id="A0A194YL13"/>
<dbReference type="EMBL" id="CM000769">
    <property type="protein sequence ID" value="KXG20674.1"/>
    <property type="molecule type" value="Genomic_DNA"/>
</dbReference>
<name>A0A194YL13_SORBI</name>
<dbReference type="Proteomes" id="UP000000768">
    <property type="component" value="Chromosome 10"/>
</dbReference>
<organism evidence="2 3">
    <name type="scientific">Sorghum bicolor</name>
    <name type="common">Sorghum</name>
    <name type="synonym">Sorghum vulgare</name>
    <dbReference type="NCBI Taxonomy" id="4558"/>
    <lineage>
        <taxon>Eukaryota</taxon>
        <taxon>Viridiplantae</taxon>
        <taxon>Streptophyta</taxon>
        <taxon>Embryophyta</taxon>
        <taxon>Tracheophyta</taxon>
        <taxon>Spermatophyta</taxon>
        <taxon>Magnoliopsida</taxon>
        <taxon>Liliopsida</taxon>
        <taxon>Poales</taxon>
        <taxon>Poaceae</taxon>
        <taxon>PACMAD clade</taxon>
        <taxon>Panicoideae</taxon>
        <taxon>Andropogonodae</taxon>
        <taxon>Andropogoneae</taxon>
        <taxon>Sorghinae</taxon>
        <taxon>Sorghum</taxon>
    </lineage>
</organism>
<feature type="region of interest" description="Disordered" evidence="1">
    <location>
        <begin position="1"/>
        <end position="28"/>
    </location>
</feature>
<proteinExistence type="predicted"/>
<reference evidence="3" key="2">
    <citation type="journal article" date="2018" name="Plant J.">
        <title>The Sorghum bicolor reference genome: improved assembly, gene annotations, a transcriptome atlas, and signatures of genome organization.</title>
        <authorList>
            <person name="McCormick R.F."/>
            <person name="Truong S.K."/>
            <person name="Sreedasyam A."/>
            <person name="Jenkins J."/>
            <person name="Shu S."/>
            <person name="Sims D."/>
            <person name="Kennedy M."/>
            <person name="Amirebrahimi M."/>
            <person name="Weers B.D."/>
            <person name="McKinley B."/>
            <person name="Mattison A."/>
            <person name="Morishige D.T."/>
            <person name="Grimwood J."/>
            <person name="Schmutz J."/>
            <person name="Mullet J.E."/>
        </authorList>
    </citation>
    <scope>NUCLEOTIDE SEQUENCE [LARGE SCALE GENOMIC DNA]</scope>
    <source>
        <strain evidence="3">cv. BTx623</strain>
    </source>
</reference>
<evidence type="ECO:0000313" key="3">
    <source>
        <dbReference type="Proteomes" id="UP000000768"/>
    </source>
</evidence>